<dbReference type="GO" id="GO:0007029">
    <property type="term" value="P:endoplasmic reticulum organization"/>
    <property type="evidence" value="ECO:0007669"/>
    <property type="project" value="TreeGrafter"/>
</dbReference>
<feature type="repeat" description="WD" evidence="15">
    <location>
        <begin position="253"/>
        <end position="295"/>
    </location>
</feature>
<accession>A0A151GF81</accession>
<dbReference type="FunCoup" id="A0A151GF81">
    <property type="interactions" value="686"/>
</dbReference>
<keyword evidence="8" id="KW-0677">Repeat</keyword>
<evidence type="ECO:0000256" key="5">
    <source>
        <dbReference type="ARBA" id="ARBA00021236"/>
    </source>
</evidence>
<feature type="compositionally biased region" description="Pro residues" evidence="16">
    <location>
        <begin position="961"/>
        <end position="974"/>
    </location>
</feature>
<reference evidence="19 20" key="1">
    <citation type="journal article" date="2016" name="Sci. Rep.">
        <title>Insights into Adaptations to a Near-Obligate Nematode Endoparasitic Lifestyle from the Finished Genome of Drechmeria coniospora.</title>
        <authorList>
            <person name="Zhang L."/>
            <person name="Zhou Z."/>
            <person name="Guo Q."/>
            <person name="Fokkens L."/>
            <person name="Miskei M."/>
            <person name="Pocsi I."/>
            <person name="Zhang W."/>
            <person name="Chen M."/>
            <person name="Wang L."/>
            <person name="Sun Y."/>
            <person name="Donzelli B.G."/>
            <person name="Gibson D.M."/>
            <person name="Nelson D.R."/>
            <person name="Luo J.G."/>
            <person name="Rep M."/>
            <person name="Liu H."/>
            <person name="Yang S."/>
            <person name="Wang J."/>
            <person name="Krasnoff S.B."/>
            <person name="Xu Y."/>
            <person name="Molnar I."/>
            <person name="Lin M."/>
        </authorList>
    </citation>
    <scope>NUCLEOTIDE SEQUENCE [LARGE SCALE GENOMIC DNA]</scope>
    <source>
        <strain evidence="19 20">ARSEF 6962</strain>
    </source>
</reference>
<protein>
    <recommendedName>
        <fullName evidence="5">Protein transport protein SEC31</fullName>
    </recommendedName>
    <alternativeName>
        <fullName evidence="4">Protein transport protein sec31</fullName>
    </alternativeName>
</protein>
<keyword evidence="13" id="KW-0968">Cytoplasmic vesicle</keyword>
<dbReference type="InterPro" id="IPR001680">
    <property type="entry name" value="WD40_rpt"/>
</dbReference>
<evidence type="ECO:0000256" key="10">
    <source>
        <dbReference type="ARBA" id="ARBA00022892"/>
    </source>
</evidence>
<dbReference type="Gene3D" id="1.20.940.10">
    <property type="entry name" value="Functional domain of the splicing factor Prp18"/>
    <property type="match status" value="1"/>
</dbReference>
<dbReference type="Pfam" id="PF00400">
    <property type="entry name" value="WD40"/>
    <property type="match status" value="1"/>
</dbReference>
<dbReference type="GO" id="GO:0030127">
    <property type="term" value="C:COPII vesicle coat"/>
    <property type="evidence" value="ECO:0007669"/>
    <property type="project" value="TreeGrafter"/>
</dbReference>
<feature type="repeat" description="WD" evidence="15">
    <location>
        <begin position="163"/>
        <end position="205"/>
    </location>
</feature>
<dbReference type="AlphaFoldDB" id="A0A151GF81"/>
<feature type="domain" description="SRA1/Sec31" evidence="17">
    <location>
        <begin position="1109"/>
        <end position="1241"/>
    </location>
</feature>
<dbReference type="GO" id="GO:0070971">
    <property type="term" value="C:endoplasmic reticulum exit site"/>
    <property type="evidence" value="ECO:0007669"/>
    <property type="project" value="TreeGrafter"/>
</dbReference>
<evidence type="ECO:0000256" key="9">
    <source>
        <dbReference type="ARBA" id="ARBA00022824"/>
    </source>
</evidence>
<feature type="region of interest" description="Disordered" evidence="16">
    <location>
        <begin position="826"/>
        <end position="1138"/>
    </location>
</feature>
<dbReference type="PANTHER" id="PTHR13923:SF11">
    <property type="entry name" value="SECRETORY 31, ISOFORM D"/>
    <property type="match status" value="1"/>
</dbReference>
<evidence type="ECO:0000256" key="14">
    <source>
        <dbReference type="ARBA" id="ARBA00025471"/>
    </source>
</evidence>
<feature type="compositionally biased region" description="Polar residues" evidence="16">
    <location>
        <begin position="871"/>
        <end position="880"/>
    </location>
</feature>
<dbReference type="GeneID" id="63720356"/>
<dbReference type="FunFam" id="1.20.940.10:FF:000007">
    <property type="entry name" value="Protein transport protein (SEC31), putative"/>
    <property type="match status" value="1"/>
</dbReference>
<dbReference type="GO" id="GO:0005198">
    <property type="term" value="F:structural molecule activity"/>
    <property type="evidence" value="ECO:0007669"/>
    <property type="project" value="TreeGrafter"/>
</dbReference>
<gene>
    <name evidence="19" type="ORF">DCS_07713</name>
</gene>
<evidence type="ECO:0000256" key="3">
    <source>
        <dbReference type="ARBA" id="ARBA00009358"/>
    </source>
</evidence>
<keyword evidence="20" id="KW-1185">Reference proteome</keyword>
<evidence type="ECO:0000313" key="19">
    <source>
        <dbReference type="EMBL" id="KYK55749.1"/>
    </source>
</evidence>
<keyword evidence="9" id="KW-0256">Endoplasmic reticulum</keyword>
<dbReference type="InParanoid" id="A0A151GF81"/>
<dbReference type="InterPro" id="IPR024298">
    <property type="entry name" value="Sec16_Sec23-bd"/>
</dbReference>
<keyword evidence="12" id="KW-0472">Membrane</keyword>
<keyword evidence="7 15" id="KW-0853">WD repeat</keyword>
<dbReference type="Pfam" id="PF12931">
    <property type="entry name" value="TPR_Sec16"/>
    <property type="match status" value="1"/>
</dbReference>
<feature type="region of interest" description="Disordered" evidence="16">
    <location>
        <begin position="481"/>
        <end position="511"/>
    </location>
</feature>
<dbReference type="PANTHER" id="PTHR13923">
    <property type="entry name" value="SEC31-RELATED PROTEIN"/>
    <property type="match status" value="1"/>
</dbReference>
<dbReference type="Gene3D" id="2.130.10.10">
    <property type="entry name" value="YVTN repeat-like/Quinoprotein amine dehydrogenase"/>
    <property type="match status" value="1"/>
</dbReference>
<evidence type="ECO:0000256" key="11">
    <source>
        <dbReference type="ARBA" id="ARBA00022927"/>
    </source>
</evidence>
<dbReference type="PROSITE" id="PS50082">
    <property type="entry name" value="WD_REPEATS_2"/>
    <property type="match status" value="2"/>
</dbReference>
<evidence type="ECO:0000256" key="15">
    <source>
        <dbReference type="PROSITE-ProRule" id="PRU00221"/>
    </source>
</evidence>
<dbReference type="InterPro" id="IPR015943">
    <property type="entry name" value="WD40/YVTN_repeat-like_dom_sf"/>
</dbReference>
<dbReference type="STRING" id="98403.A0A151GF81"/>
<evidence type="ECO:0000256" key="6">
    <source>
        <dbReference type="ARBA" id="ARBA00022448"/>
    </source>
</evidence>
<feature type="domain" description="Sec16 Sec23-binding" evidence="18">
    <location>
        <begin position="553"/>
        <end position="773"/>
    </location>
</feature>
<dbReference type="Proteomes" id="UP000076580">
    <property type="component" value="Chromosome 03"/>
</dbReference>
<proteinExistence type="inferred from homology"/>
<evidence type="ECO:0000256" key="7">
    <source>
        <dbReference type="ARBA" id="ARBA00022574"/>
    </source>
</evidence>
<keyword evidence="11" id="KW-0653">Protein transport</keyword>
<comment type="function">
    <text evidence="14">Component of the coat protein complex II (COPII) which promotes the formation of transport vesicles from the endoplasmic reticulum (ER). The coat has two main functions, the physical deformation of the endoplasmic reticulum membrane into vesicles and the selection of cargo molecules.</text>
</comment>
<comment type="subcellular location">
    <subcellularLocation>
        <location evidence="1">Cytoplasmic vesicle</location>
        <location evidence="1">COPII-coated vesicle membrane</location>
        <topology evidence="1">Peripheral membrane protein</topology>
        <orientation evidence="1">Cytoplasmic side</orientation>
    </subcellularLocation>
    <subcellularLocation>
        <location evidence="2">Endoplasmic reticulum membrane</location>
        <topology evidence="2">Peripheral membrane protein</topology>
        <orientation evidence="2">Cytoplasmic side</orientation>
    </subcellularLocation>
</comment>
<dbReference type="SMART" id="SM00320">
    <property type="entry name" value="WD40"/>
    <property type="match status" value="6"/>
</dbReference>
<dbReference type="Pfam" id="PF07304">
    <property type="entry name" value="SRA1"/>
    <property type="match status" value="1"/>
</dbReference>
<evidence type="ECO:0000313" key="20">
    <source>
        <dbReference type="Proteomes" id="UP000076580"/>
    </source>
</evidence>
<comment type="similarity">
    <text evidence="3">Belongs to the WD repeat SEC31 family.</text>
</comment>
<feature type="compositionally biased region" description="Basic and acidic residues" evidence="16">
    <location>
        <begin position="484"/>
        <end position="500"/>
    </location>
</feature>
<dbReference type="GO" id="GO:0005789">
    <property type="term" value="C:endoplasmic reticulum membrane"/>
    <property type="evidence" value="ECO:0007669"/>
    <property type="project" value="UniProtKB-SubCell"/>
</dbReference>
<dbReference type="InterPro" id="IPR040251">
    <property type="entry name" value="SEC31-like"/>
</dbReference>
<feature type="compositionally biased region" description="Pro residues" evidence="16">
    <location>
        <begin position="1046"/>
        <end position="1077"/>
    </location>
</feature>
<evidence type="ECO:0000256" key="2">
    <source>
        <dbReference type="ARBA" id="ARBA00004397"/>
    </source>
</evidence>
<dbReference type="GO" id="GO:0015031">
    <property type="term" value="P:protein transport"/>
    <property type="evidence" value="ECO:0007669"/>
    <property type="project" value="UniProtKB-KW"/>
</dbReference>
<evidence type="ECO:0000256" key="1">
    <source>
        <dbReference type="ARBA" id="ARBA00004299"/>
    </source>
</evidence>
<evidence type="ECO:0000256" key="8">
    <source>
        <dbReference type="ARBA" id="ARBA00022737"/>
    </source>
</evidence>
<sequence length="1244" mass="133414">MVRLREVPRTATFAWSPGSGSPRLVTGTRAGAVDADFSDESKLELWDLALDDTQQGIELQPLASITTESKFFEIAWSPPSADHPKGIIAGALENGSLDLWDAAKLEAGASDALFSQTTKHTGAIKTLQFNPLKPQILATAGAKGELFIYDVNDISNPFRLGNAAARSDDIDCLAWNRKVSHILATGGQGGFVTIWDLKTKKATLTLNNSRKSVSAIAWDPNNSTKLLTATPDDAAPVILLWDLRNSNAPERSLQGHEQGILSLSWCHQDSDLLLSCGKDNRTLVWNPQTGERYGELPEMTNWTFQTRFNPHNPNLSATASFDGKITIQTLQNANPDTSQVAADKHLDGEEFFRAAQTQPQGASWSLSKAPRWLERPIGANFGFGGKIVVFKADPTQPGQKRSSQITISRFSADSSVSSATDKFQEVLASGDLAAICEERMQQAKTDEEKADWKVMETLIGDNPRGKIVQYLGFKEDDIVASVTKEPESSEEKAKPTEDAPPKSSGVTDLFDGGDAEGEGEDFLSNVAAAKGTKTNNPFHLFSDSDTHVEKQITKAVMLGNFAKATDICLSEERIADAFLIANCGGQELVDKVQAAYLAKKNGMPSYLRLIGSVIGKNLWDVVYNANLEHWKETMAILCTFSEPSEFPDLCEALGDRISEEGDRTDASFCYLVGLRLEKVVEIWIAKLKEEERAGMKDTSSAESTFSVHARSLQNFIEKVTIFRHVTKFEDAERTKSSDWKLSTLYDKYTEYADILAGHGQLEVAQKYLDLLPTEYAAAEVARSRVQMATKKPAAQASARRQGAPTSVTPSRLGVAAAPAYGFQAPQPASMIPQANPFGGMGQRQSPLPQQPAQQQQPQLYLPPQNPYQPQAGYQAQNQASFGAGLPPPPMGGTPSRNTTPSQPPPSQSKLTENWNDVPLVTKAVPRRPTPLAAPITSPFPNQPGLAGPPSATAQYGQRASPPAPPPKGPAPPRGQSPLVGGFQGPPRPPSTSANQYGPPPPTPGSLAATGTSQIAPRTASPYAAAPTAPQPSNKYAPAPAAQDLTGPPPPGGSMPPPPGAASRPPPAGQYGAPPPQLAPQGHNPYAPSSFGVPQSQPSAPPQGGPPPQGPPPTVANPAPQVAAPPAKAKHPAGDRSHIPANARRLVDLLSQDMQRVASKAPATFAPQVNDTQKRLNLLFDHLNNEELVQAGTIDSLSKLAEAIHSKDYATAQKFQVEIQRDKTDECGNWMVGVKRLIAMSKATS</sequence>
<keyword evidence="6" id="KW-0813">Transport</keyword>
<evidence type="ECO:0000259" key="18">
    <source>
        <dbReference type="Pfam" id="PF12931"/>
    </source>
</evidence>
<comment type="caution">
    <text evidence="19">The sequence shown here is derived from an EMBL/GenBank/DDBJ whole genome shotgun (WGS) entry which is preliminary data.</text>
</comment>
<evidence type="ECO:0000256" key="12">
    <source>
        <dbReference type="ARBA" id="ARBA00023136"/>
    </source>
</evidence>
<feature type="compositionally biased region" description="Pro residues" evidence="16">
    <location>
        <begin position="1098"/>
        <end position="1114"/>
    </location>
</feature>
<evidence type="ECO:0000256" key="13">
    <source>
        <dbReference type="ARBA" id="ARBA00023329"/>
    </source>
</evidence>
<dbReference type="SUPFAM" id="SSF50978">
    <property type="entry name" value="WD40 repeat-like"/>
    <property type="match status" value="1"/>
</dbReference>
<feature type="compositionally biased region" description="Low complexity" evidence="16">
    <location>
        <begin position="1115"/>
        <end position="1126"/>
    </location>
</feature>
<dbReference type="InterPro" id="IPR036322">
    <property type="entry name" value="WD40_repeat_dom_sf"/>
</dbReference>
<organism evidence="19 20">
    <name type="scientific">Drechmeria coniospora</name>
    <name type="common">Nematophagous fungus</name>
    <name type="synonym">Meria coniospora</name>
    <dbReference type="NCBI Taxonomy" id="98403"/>
    <lineage>
        <taxon>Eukaryota</taxon>
        <taxon>Fungi</taxon>
        <taxon>Dikarya</taxon>
        <taxon>Ascomycota</taxon>
        <taxon>Pezizomycotina</taxon>
        <taxon>Sordariomycetes</taxon>
        <taxon>Hypocreomycetidae</taxon>
        <taxon>Hypocreales</taxon>
        <taxon>Ophiocordycipitaceae</taxon>
        <taxon>Drechmeria</taxon>
    </lineage>
</organism>
<dbReference type="GO" id="GO:0090110">
    <property type="term" value="P:COPII-coated vesicle cargo loading"/>
    <property type="evidence" value="ECO:0007669"/>
    <property type="project" value="TreeGrafter"/>
</dbReference>
<evidence type="ECO:0000256" key="16">
    <source>
        <dbReference type="SAM" id="MobiDB-lite"/>
    </source>
</evidence>
<name>A0A151GF81_DRECN</name>
<dbReference type="FunFam" id="2.130.10.10:FF:000193">
    <property type="entry name" value="Protein transport protein SEC31, putative"/>
    <property type="match status" value="1"/>
</dbReference>
<evidence type="ECO:0000259" key="17">
    <source>
        <dbReference type="Pfam" id="PF07304"/>
    </source>
</evidence>
<dbReference type="EMBL" id="LAYC01000003">
    <property type="protein sequence ID" value="KYK55749.1"/>
    <property type="molecule type" value="Genomic_DNA"/>
</dbReference>
<feature type="compositionally biased region" description="Low complexity" evidence="16">
    <location>
        <begin position="842"/>
        <end position="870"/>
    </location>
</feature>
<dbReference type="Gene3D" id="1.25.40.1030">
    <property type="match status" value="1"/>
</dbReference>
<feature type="compositionally biased region" description="Low complexity" evidence="16">
    <location>
        <begin position="1015"/>
        <end position="1032"/>
    </location>
</feature>
<dbReference type="RefSeq" id="XP_040655101.1">
    <property type="nucleotide sequence ID" value="XM_040804997.1"/>
</dbReference>
<dbReference type="InterPro" id="IPR009917">
    <property type="entry name" value="SRA1/Sec31"/>
</dbReference>
<evidence type="ECO:0000256" key="4">
    <source>
        <dbReference type="ARBA" id="ARBA00013507"/>
    </source>
</evidence>
<keyword evidence="10" id="KW-0931">ER-Golgi transport</keyword>